<evidence type="ECO:0000313" key="4">
    <source>
        <dbReference type="EMBL" id="MST31781.1"/>
    </source>
</evidence>
<evidence type="ECO:0000256" key="1">
    <source>
        <dbReference type="SAM" id="Phobius"/>
    </source>
</evidence>
<keyword evidence="1" id="KW-1133">Transmembrane helix</keyword>
<protein>
    <submittedName>
        <fullName evidence="4">PH domain-containing protein</fullName>
    </submittedName>
</protein>
<dbReference type="PANTHER" id="PTHR37938">
    <property type="entry name" value="BLL0215 PROTEIN"/>
    <property type="match status" value="1"/>
</dbReference>
<comment type="caution">
    <text evidence="4">The sequence shown here is derived from an EMBL/GenBank/DDBJ whole genome shotgun (WGS) entry which is preliminary data.</text>
</comment>
<evidence type="ECO:0000313" key="5">
    <source>
        <dbReference type="Proteomes" id="UP000437736"/>
    </source>
</evidence>
<dbReference type="Pfam" id="PF09851">
    <property type="entry name" value="SHOCT"/>
    <property type="match status" value="1"/>
</dbReference>
<keyword evidence="5" id="KW-1185">Reference proteome</keyword>
<name>A0ABW9QQZ5_9ACTN</name>
<dbReference type="EMBL" id="WJHE01000134">
    <property type="protein sequence ID" value="MST31781.1"/>
    <property type="molecule type" value="Genomic_DNA"/>
</dbReference>
<feature type="domain" description="YdbS-like PH" evidence="2">
    <location>
        <begin position="73"/>
        <end position="149"/>
    </location>
</feature>
<gene>
    <name evidence="4" type="ORF">GHK86_03435</name>
</gene>
<evidence type="ECO:0000259" key="3">
    <source>
        <dbReference type="Pfam" id="PF09851"/>
    </source>
</evidence>
<dbReference type="Proteomes" id="UP000437736">
    <property type="component" value="Unassembled WGS sequence"/>
</dbReference>
<organism evidence="4 5">
    <name type="scientific">Acidiferrimicrobium australe</name>
    <dbReference type="NCBI Taxonomy" id="2664430"/>
    <lineage>
        <taxon>Bacteria</taxon>
        <taxon>Bacillati</taxon>
        <taxon>Actinomycetota</taxon>
        <taxon>Acidimicrobiia</taxon>
        <taxon>Acidimicrobiales</taxon>
        <taxon>Acidimicrobiaceae</taxon>
        <taxon>Acidiferrimicrobium</taxon>
    </lineage>
</organism>
<sequence>MPLPARALGEGEEVVVDVRPHGWVLAWPLGMAGLAVVIAAVGAWLRVPRAAAWVLIGLVAVGLAQLLARYARWRATSLVVTTQRVVRRSGIVARRGQEIPLAQISDVSYRQGLFQRLIRAGDVRIEAAGWDAAEVFHAVPRPAAVEREIIRLLAERRAGGGVLSLPEQLARLDDLRRSGVLSPAEFEASKARLLGR</sequence>
<evidence type="ECO:0000259" key="2">
    <source>
        <dbReference type="Pfam" id="PF03703"/>
    </source>
</evidence>
<keyword evidence="1" id="KW-0472">Membrane</keyword>
<dbReference type="PANTHER" id="PTHR37938:SF1">
    <property type="entry name" value="BLL0215 PROTEIN"/>
    <property type="match status" value="1"/>
</dbReference>
<feature type="transmembrane region" description="Helical" evidence="1">
    <location>
        <begin position="24"/>
        <end position="44"/>
    </location>
</feature>
<accession>A0ABW9QQZ5</accession>
<feature type="domain" description="SHOCT" evidence="3">
    <location>
        <begin position="167"/>
        <end position="194"/>
    </location>
</feature>
<keyword evidence="1" id="KW-0812">Transmembrane</keyword>
<dbReference type="InterPro" id="IPR005182">
    <property type="entry name" value="YdbS-like_PH"/>
</dbReference>
<feature type="transmembrane region" description="Helical" evidence="1">
    <location>
        <begin position="50"/>
        <end position="68"/>
    </location>
</feature>
<dbReference type="InterPro" id="IPR018649">
    <property type="entry name" value="SHOCT"/>
</dbReference>
<proteinExistence type="predicted"/>
<reference evidence="4 5" key="1">
    <citation type="submission" date="2019-11" db="EMBL/GenBank/DDBJ databases">
        <title>Acidiferrimicrobium australis gen. nov., sp. nov., an acidophilic and obligately heterotrophic, member of the Actinobacteria that catalyses dissimilatory oxido- reduction of iron isolated from metal-rich acidic water in Chile.</title>
        <authorList>
            <person name="Gonzalez D."/>
            <person name="Huber K."/>
            <person name="Hedrich S."/>
            <person name="Rojas-Villalobos C."/>
            <person name="Quatrini R."/>
            <person name="Dinamarca M.A."/>
            <person name="Schwarz A."/>
            <person name="Canales C."/>
            <person name="Nancucheo I."/>
        </authorList>
    </citation>
    <scope>NUCLEOTIDE SEQUENCE [LARGE SCALE GENOMIC DNA]</scope>
    <source>
        <strain evidence="4 5">USS-CCA1</strain>
    </source>
</reference>
<dbReference type="Pfam" id="PF03703">
    <property type="entry name" value="bPH_2"/>
    <property type="match status" value="1"/>
</dbReference>